<evidence type="ECO:0000313" key="3">
    <source>
        <dbReference type="WBParaSite" id="SVE_1402500.1"/>
    </source>
</evidence>
<dbReference type="Proteomes" id="UP000035680">
    <property type="component" value="Unassembled WGS sequence"/>
</dbReference>
<keyword evidence="1" id="KW-0472">Membrane</keyword>
<reference evidence="2" key="1">
    <citation type="submission" date="2014-07" db="EMBL/GenBank/DDBJ databases">
        <authorList>
            <person name="Martin A.A"/>
            <person name="De Silva N."/>
        </authorList>
    </citation>
    <scope>NUCLEOTIDE SEQUENCE</scope>
</reference>
<evidence type="ECO:0000313" key="2">
    <source>
        <dbReference type="Proteomes" id="UP000035680"/>
    </source>
</evidence>
<keyword evidence="1" id="KW-0812">Transmembrane</keyword>
<accession>A0A0K0FSP6</accession>
<keyword evidence="2" id="KW-1185">Reference proteome</keyword>
<dbReference type="WBParaSite" id="SVE_1402500.1">
    <property type="protein sequence ID" value="SVE_1402500.1"/>
    <property type="gene ID" value="SVE_1402500"/>
</dbReference>
<evidence type="ECO:0000256" key="1">
    <source>
        <dbReference type="SAM" id="Phobius"/>
    </source>
</evidence>
<protein>
    <submittedName>
        <fullName evidence="3">Neur_chan_memb domain-containing protein</fullName>
    </submittedName>
</protein>
<dbReference type="AlphaFoldDB" id="A0A0K0FSP6"/>
<reference evidence="3" key="2">
    <citation type="submission" date="2015-08" db="UniProtKB">
        <authorList>
            <consortium name="WormBaseParasite"/>
        </authorList>
    </citation>
    <scope>IDENTIFICATION</scope>
</reference>
<keyword evidence="1" id="KW-1133">Transmembrane helix</keyword>
<proteinExistence type="predicted"/>
<name>A0A0K0FSP6_STRVS</name>
<organism evidence="2 3">
    <name type="scientific">Strongyloides venezuelensis</name>
    <name type="common">Threadworm</name>
    <dbReference type="NCBI Taxonomy" id="75913"/>
    <lineage>
        <taxon>Eukaryota</taxon>
        <taxon>Metazoa</taxon>
        <taxon>Ecdysozoa</taxon>
        <taxon>Nematoda</taxon>
        <taxon>Chromadorea</taxon>
        <taxon>Rhabditida</taxon>
        <taxon>Tylenchina</taxon>
        <taxon>Panagrolaimomorpha</taxon>
        <taxon>Strongyloidoidea</taxon>
        <taxon>Strongyloididae</taxon>
        <taxon>Strongyloides</taxon>
    </lineage>
</organism>
<feature type="transmembrane region" description="Helical" evidence="1">
    <location>
        <begin position="12"/>
        <end position="31"/>
    </location>
</feature>
<sequence>MECYDQQTLFLAVGFSIVSTILMMLIVGRLIQHFHPSQHIQNRRVVMSAFYSAQGRQVGFNFAADPVVPAYEERSDYAASSKIREIET</sequence>